<dbReference type="OrthoDB" id="1737317at2759"/>
<feature type="region of interest" description="Disordered" evidence="1">
    <location>
        <begin position="136"/>
        <end position="187"/>
    </location>
</feature>
<sequence length="187" mass="20520">MAAVSSSAKQSLYPELVENLFPEAADDAASPPPTTEETLVAVSGAQLHLVNLDRSLDLGASTLSVIRLRQGGHSITILARLILKKRSQRRGLFNFWSSEKSSNGDPVQWPLTRDVTAVKLNTTHYFFSLHVPHMDHADDKDDTKEAEAEKDTNREAALSYFRHPSRPRQFTTSALQFSTSGQGSGGV</sequence>
<dbReference type="PANTHER" id="PTHR21068">
    <property type="entry name" value="SPARTIN"/>
    <property type="match status" value="1"/>
</dbReference>
<evidence type="ECO:0000313" key="2">
    <source>
        <dbReference type="EMBL" id="KAF0915299.1"/>
    </source>
</evidence>
<name>A0A6G1DS53_9ORYZ</name>
<evidence type="ECO:0000313" key="3">
    <source>
        <dbReference type="Proteomes" id="UP000479710"/>
    </source>
</evidence>
<organism evidence="2 3">
    <name type="scientific">Oryza meyeriana var. granulata</name>
    <dbReference type="NCBI Taxonomy" id="110450"/>
    <lineage>
        <taxon>Eukaryota</taxon>
        <taxon>Viridiplantae</taxon>
        <taxon>Streptophyta</taxon>
        <taxon>Embryophyta</taxon>
        <taxon>Tracheophyta</taxon>
        <taxon>Spermatophyta</taxon>
        <taxon>Magnoliopsida</taxon>
        <taxon>Liliopsida</taxon>
        <taxon>Poales</taxon>
        <taxon>Poaceae</taxon>
        <taxon>BOP clade</taxon>
        <taxon>Oryzoideae</taxon>
        <taxon>Oryzeae</taxon>
        <taxon>Oryzinae</taxon>
        <taxon>Oryza</taxon>
        <taxon>Oryza meyeriana</taxon>
    </lineage>
</organism>
<protein>
    <submittedName>
        <fullName evidence="2">Uncharacterized protein</fullName>
    </submittedName>
</protein>
<evidence type="ECO:0000256" key="1">
    <source>
        <dbReference type="SAM" id="MobiDB-lite"/>
    </source>
</evidence>
<dbReference type="GO" id="GO:0005886">
    <property type="term" value="C:plasma membrane"/>
    <property type="evidence" value="ECO:0007669"/>
    <property type="project" value="TreeGrafter"/>
</dbReference>
<gene>
    <name evidence="2" type="ORF">E2562_035334</name>
</gene>
<comment type="caution">
    <text evidence="2">The sequence shown here is derived from an EMBL/GenBank/DDBJ whole genome shotgun (WGS) entry which is preliminary data.</text>
</comment>
<dbReference type="InterPro" id="IPR045036">
    <property type="entry name" value="Spartin-like"/>
</dbReference>
<feature type="compositionally biased region" description="Polar residues" evidence="1">
    <location>
        <begin position="168"/>
        <end position="181"/>
    </location>
</feature>
<reference evidence="2 3" key="1">
    <citation type="submission" date="2019-11" db="EMBL/GenBank/DDBJ databases">
        <title>Whole genome sequence of Oryza granulata.</title>
        <authorList>
            <person name="Li W."/>
        </authorList>
    </citation>
    <scope>NUCLEOTIDE SEQUENCE [LARGE SCALE GENOMIC DNA]</scope>
    <source>
        <strain evidence="3">cv. Menghai</strain>
        <tissue evidence="2">Leaf</tissue>
    </source>
</reference>
<dbReference type="PANTHER" id="PTHR21068:SF33">
    <property type="entry name" value="OS03G0241900 PROTEIN"/>
    <property type="match status" value="1"/>
</dbReference>
<proteinExistence type="predicted"/>
<feature type="compositionally biased region" description="Basic and acidic residues" evidence="1">
    <location>
        <begin position="136"/>
        <end position="154"/>
    </location>
</feature>
<dbReference type="AlphaFoldDB" id="A0A6G1DS53"/>
<dbReference type="EMBL" id="SPHZ02000006">
    <property type="protein sequence ID" value="KAF0915299.1"/>
    <property type="molecule type" value="Genomic_DNA"/>
</dbReference>
<accession>A0A6G1DS53</accession>
<dbReference type="Proteomes" id="UP000479710">
    <property type="component" value="Unassembled WGS sequence"/>
</dbReference>
<keyword evidence="3" id="KW-1185">Reference proteome</keyword>